<dbReference type="Proteomes" id="UP000886653">
    <property type="component" value="Unassembled WGS sequence"/>
</dbReference>
<gene>
    <name evidence="1" type="ORF">CROQUDRAFT_132370</name>
</gene>
<accession>A0A9P6NLJ1</accession>
<proteinExistence type="predicted"/>
<sequence>MSVTQAIDNKADPRSLITDLVKRVLLLNDLDHINQMNGFTKPGNEIRKADWIAKKEAERNVTRSNNAYHTTKSGMKDTTASIAALVSEEMIRLHITHDKYVVSQIISWLYSYQDHLKI</sequence>
<dbReference type="AlphaFoldDB" id="A0A9P6NLJ1"/>
<protein>
    <submittedName>
        <fullName evidence="1">Uncharacterized protein</fullName>
    </submittedName>
</protein>
<name>A0A9P6NLJ1_9BASI</name>
<evidence type="ECO:0000313" key="2">
    <source>
        <dbReference type="Proteomes" id="UP000886653"/>
    </source>
</evidence>
<keyword evidence="2" id="KW-1185">Reference proteome</keyword>
<dbReference type="EMBL" id="MU167244">
    <property type="protein sequence ID" value="KAG0147777.1"/>
    <property type="molecule type" value="Genomic_DNA"/>
</dbReference>
<reference evidence="1" key="1">
    <citation type="submission" date="2013-11" db="EMBL/GenBank/DDBJ databases">
        <title>Genome sequence of the fusiform rust pathogen reveals effectors for host alternation and coevolution with pine.</title>
        <authorList>
            <consortium name="DOE Joint Genome Institute"/>
            <person name="Smith K."/>
            <person name="Pendleton A."/>
            <person name="Kubisiak T."/>
            <person name="Anderson C."/>
            <person name="Salamov A."/>
            <person name="Aerts A."/>
            <person name="Riley R."/>
            <person name="Clum A."/>
            <person name="Lindquist E."/>
            <person name="Ence D."/>
            <person name="Campbell M."/>
            <person name="Kronenberg Z."/>
            <person name="Feau N."/>
            <person name="Dhillon B."/>
            <person name="Hamelin R."/>
            <person name="Burleigh J."/>
            <person name="Smith J."/>
            <person name="Yandell M."/>
            <person name="Nelson C."/>
            <person name="Grigoriev I."/>
            <person name="Davis J."/>
        </authorList>
    </citation>
    <scope>NUCLEOTIDE SEQUENCE</scope>
    <source>
        <strain evidence="1">G11</strain>
    </source>
</reference>
<evidence type="ECO:0000313" key="1">
    <source>
        <dbReference type="EMBL" id="KAG0147777.1"/>
    </source>
</evidence>
<comment type="caution">
    <text evidence="1">The sequence shown here is derived from an EMBL/GenBank/DDBJ whole genome shotgun (WGS) entry which is preliminary data.</text>
</comment>
<organism evidence="1 2">
    <name type="scientific">Cronartium quercuum f. sp. fusiforme G11</name>
    <dbReference type="NCBI Taxonomy" id="708437"/>
    <lineage>
        <taxon>Eukaryota</taxon>
        <taxon>Fungi</taxon>
        <taxon>Dikarya</taxon>
        <taxon>Basidiomycota</taxon>
        <taxon>Pucciniomycotina</taxon>
        <taxon>Pucciniomycetes</taxon>
        <taxon>Pucciniales</taxon>
        <taxon>Coleosporiaceae</taxon>
        <taxon>Cronartium</taxon>
    </lineage>
</organism>